<name>A0A1D7W8I5_BREAU</name>
<dbReference type="RefSeq" id="WP_069601058.1">
    <property type="nucleotide sequence ID" value="NZ_CP017150.1"/>
</dbReference>
<proteinExistence type="predicted"/>
<dbReference type="PATRIC" id="fig|1703.10.peg.3730"/>
<accession>A0A1D7W8I5</accession>
<reference evidence="4" key="1">
    <citation type="submission" date="2016-09" db="EMBL/GenBank/DDBJ databases">
        <title>Complete Genome Sequence of Brevibacterium linens SMQ-1335.</title>
        <authorList>
            <person name="de Melo A.G."/>
            <person name="Labrie S.J."/>
            <person name="Dumaresq J."/>
            <person name="Roberts R.J."/>
            <person name="Tremblay D.M."/>
            <person name="Moineau S."/>
        </authorList>
    </citation>
    <scope>NUCLEOTIDE SEQUENCE [LARGE SCALE GENOMIC DNA]</scope>
    <source>
        <strain evidence="4">SMQ-1335</strain>
    </source>
</reference>
<dbReference type="OrthoDB" id="4804676at2"/>
<keyword evidence="2" id="KW-1133">Transmembrane helix</keyword>
<evidence type="ECO:0000313" key="3">
    <source>
        <dbReference type="EMBL" id="AOP55314.1"/>
    </source>
</evidence>
<protein>
    <submittedName>
        <fullName evidence="3">Type IV pilus biogenesis protein PilO</fullName>
    </submittedName>
</protein>
<sequence>MRYLVALIIGIGALFGINAFADLFSMPRPWGSLLMVATVGITMVVVLLIWEVVKPSNKDAAPAKPAMSEEERANARAERRARLAAEAGVSLDDNGEPESQSEAKTSEAKPSEAEPAPEKTTATESKTTSPGKTAVPGATAVPESKTTEDSVPETAPPMRSAAEDDTSPEADESSIEAEPGVAPGTDAERNYEEPETLSPDEFNEEATGSSLESPPTGEPGVSVDSLEAAESETAEADGVSGDDESADAEESSDDDGAGEETIPGGPTPKG</sequence>
<evidence type="ECO:0000256" key="1">
    <source>
        <dbReference type="SAM" id="MobiDB-lite"/>
    </source>
</evidence>
<organism evidence="3 4">
    <name type="scientific">Brevibacterium aurantiacum</name>
    <dbReference type="NCBI Taxonomy" id="273384"/>
    <lineage>
        <taxon>Bacteria</taxon>
        <taxon>Bacillati</taxon>
        <taxon>Actinomycetota</taxon>
        <taxon>Actinomycetes</taxon>
        <taxon>Micrococcales</taxon>
        <taxon>Brevibacteriaceae</taxon>
        <taxon>Brevibacterium</taxon>
    </lineage>
</organism>
<dbReference type="EMBL" id="CP017150">
    <property type="protein sequence ID" value="AOP55314.1"/>
    <property type="molecule type" value="Genomic_DNA"/>
</dbReference>
<gene>
    <name evidence="3" type="ORF">BLSMQ_3616</name>
</gene>
<evidence type="ECO:0000313" key="4">
    <source>
        <dbReference type="Proteomes" id="UP000094793"/>
    </source>
</evidence>
<keyword evidence="2" id="KW-0812">Transmembrane</keyword>
<feature type="compositionally biased region" description="Basic and acidic residues" evidence="1">
    <location>
        <begin position="67"/>
        <end position="83"/>
    </location>
</feature>
<keyword evidence="2" id="KW-0472">Membrane</keyword>
<feature type="compositionally biased region" description="Acidic residues" evidence="1">
    <location>
        <begin position="227"/>
        <end position="258"/>
    </location>
</feature>
<dbReference type="eggNOG" id="ENOG5031X70">
    <property type="taxonomic scope" value="Bacteria"/>
</dbReference>
<feature type="compositionally biased region" description="Acidic residues" evidence="1">
    <location>
        <begin position="163"/>
        <end position="175"/>
    </location>
</feature>
<feature type="region of interest" description="Disordered" evidence="1">
    <location>
        <begin position="58"/>
        <end position="270"/>
    </location>
</feature>
<dbReference type="KEGG" id="blin:BLSMQ_3616"/>
<evidence type="ECO:0000256" key="2">
    <source>
        <dbReference type="SAM" id="Phobius"/>
    </source>
</evidence>
<dbReference type="Proteomes" id="UP000094793">
    <property type="component" value="Chromosome"/>
</dbReference>
<feature type="transmembrane region" description="Helical" evidence="2">
    <location>
        <begin position="29"/>
        <end position="50"/>
    </location>
</feature>
<dbReference type="AlphaFoldDB" id="A0A1D7W8I5"/>
<feature type="compositionally biased region" description="Low complexity" evidence="1">
    <location>
        <begin position="118"/>
        <end position="130"/>
    </location>
</feature>